<proteinExistence type="inferred from homology"/>
<organism evidence="10 11">
    <name type="scientific">Cytobacillus stercorigallinarum</name>
    <dbReference type="NCBI Taxonomy" id="2762240"/>
    <lineage>
        <taxon>Bacteria</taxon>
        <taxon>Bacillati</taxon>
        <taxon>Bacillota</taxon>
        <taxon>Bacilli</taxon>
        <taxon>Bacillales</taxon>
        <taxon>Bacillaceae</taxon>
        <taxon>Cytobacillus</taxon>
    </lineage>
</organism>
<feature type="transmembrane region" description="Helical" evidence="8">
    <location>
        <begin position="290"/>
        <end position="308"/>
    </location>
</feature>
<feature type="domain" description="Major facilitator superfamily (MFS) profile" evidence="9">
    <location>
        <begin position="18"/>
        <end position="405"/>
    </location>
</feature>
<dbReference type="InterPro" id="IPR005829">
    <property type="entry name" value="Sugar_transporter_CS"/>
</dbReference>
<evidence type="ECO:0000256" key="1">
    <source>
        <dbReference type="ARBA" id="ARBA00004651"/>
    </source>
</evidence>
<gene>
    <name evidence="10" type="ORF">H9655_04185</name>
</gene>
<dbReference type="Proteomes" id="UP000657931">
    <property type="component" value="Unassembled WGS sequence"/>
</dbReference>
<keyword evidence="3 8" id="KW-0813">Transport</keyword>
<evidence type="ECO:0000256" key="8">
    <source>
        <dbReference type="RuleBase" id="RU365088"/>
    </source>
</evidence>
<dbReference type="SUPFAM" id="SSF103473">
    <property type="entry name" value="MFS general substrate transporter"/>
    <property type="match status" value="1"/>
</dbReference>
<accession>A0ABR8QLJ3</accession>
<dbReference type="Gene3D" id="1.20.1720.10">
    <property type="entry name" value="Multidrug resistance protein D"/>
    <property type="match status" value="1"/>
</dbReference>
<evidence type="ECO:0000256" key="2">
    <source>
        <dbReference type="ARBA" id="ARBA00006236"/>
    </source>
</evidence>
<feature type="transmembrane region" description="Helical" evidence="8">
    <location>
        <begin position="19"/>
        <end position="36"/>
    </location>
</feature>
<evidence type="ECO:0000256" key="6">
    <source>
        <dbReference type="ARBA" id="ARBA00022989"/>
    </source>
</evidence>
<dbReference type="InterPro" id="IPR004812">
    <property type="entry name" value="Efflux_drug-R_Bcr/CmlA"/>
</dbReference>
<feature type="transmembrane region" description="Helical" evidence="8">
    <location>
        <begin position="354"/>
        <end position="374"/>
    </location>
</feature>
<sequence>MHETSELMNHKEESRSKRLMLAVILGLLSAFGPLSLDMYLPALPNLADDLHTSASYAQLSLTACMVGLALGQIFAGPVSDMVGRKRPLIIGLILYCLISVACVVSPNVELFIILRFIQGLAGAVGIVISRAVVRDLYSGTQLTKFFATLSLINGAAPILAPVFGGQLLAITSWRGVFLVLTFIGFLSLLLVMFSLKESLPADKRLNGGVFASFSRFGKIIKDRKFMGYALSQGFVGAAMFAYISGSPFVLQNIYGLSPQLFSVCFAINGIGIILGSQLTGKLSERIHEGTLLVGGLSIALVGGVTLLLSEIFHLGIWGVLIPLFLVVSAVGVVNTSTFSLAMASQGENAGSASALIGLMTFLLGGMAAPLVGIAGESSSWPMALIIAIAEILALVSYLFLVKGWIVKESKG</sequence>
<dbReference type="PANTHER" id="PTHR23502">
    <property type="entry name" value="MAJOR FACILITATOR SUPERFAMILY"/>
    <property type="match status" value="1"/>
</dbReference>
<protein>
    <recommendedName>
        <fullName evidence="8">Bcr/CflA family efflux transporter</fullName>
    </recommendedName>
</protein>
<reference evidence="10 11" key="1">
    <citation type="submission" date="2020-08" db="EMBL/GenBank/DDBJ databases">
        <title>A Genomic Blueprint of the Chicken Gut Microbiome.</title>
        <authorList>
            <person name="Gilroy R."/>
            <person name="Ravi A."/>
            <person name="Getino M."/>
            <person name="Pursley I."/>
            <person name="Horton D.L."/>
            <person name="Alikhan N.-F."/>
            <person name="Baker D."/>
            <person name="Gharbi K."/>
            <person name="Hall N."/>
            <person name="Watson M."/>
            <person name="Adriaenssens E.M."/>
            <person name="Foster-Nyarko E."/>
            <person name="Jarju S."/>
            <person name="Secka A."/>
            <person name="Antonio M."/>
            <person name="Oren A."/>
            <person name="Chaudhuri R."/>
            <person name="La Ragione R.M."/>
            <person name="Hildebrand F."/>
            <person name="Pallen M.J."/>
        </authorList>
    </citation>
    <scope>NUCLEOTIDE SEQUENCE [LARGE SCALE GENOMIC DNA]</scope>
    <source>
        <strain evidence="10 11">Sa5YUA1</strain>
    </source>
</reference>
<feature type="transmembrane region" description="Helical" evidence="8">
    <location>
        <begin position="256"/>
        <end position="278"/>
    </location>
</feature>
<keyword evidence="11" id="KW-1185">Reference proteome</keyword>
<dbReference type="PROSITE" id="PS50850">
    <property type="entry name" value="MFS"/>
    <property type="match status" value="1"/>
</dbReference>
<dbReference type="PANTHER" id="PTHR23502:SF132">
    <property type="entry name" value="POLYAMINE TRANSPORTER 2-RELATED"/>
    <property type="match status" value="1"/>
</dbReference>
<evidence type="ECO:0000256" key="7">
    <source>
        <dbReference type="ARBA" id="ARBA00023136"/>
    </source>
</evidence>
<keyword evidence="7 8" id="KW-0472">Membrane</keyword>
<dbReference type="InterPro" id="IPR020846">
    <property type="entry name" value="MFS_dom"/>
</dbReference>
<dbReference type="PROSITE" id="PS00216">
    <property type="entry name" value="SUGAR_TRANSPORT_1"/>
    <property type="match status" value="1"/>
</dbReference>
<feature type="transmembrane region" description="Helical" evidence="8">
    <location>
        <begin position="314"/>
        <end position="333"/>
    </location>
</feature>
<comment type="subcellular location">
    <subcellularLocation>
        <location evidence="1 8">Cell membrane</location>
        <topology evidence="1 8">Multi-pass membrane protein</topology>
    </subcellularLocation>
</comment>
<evidence type="ECO:0000259" key="9">
    <source>
        <dbReference type="PROSITE" id="PS50850"/>
    </source>
</evidence>
<comment type="similarity">
    <text evidence="2 8">Belongs to the major facilitator superfamily. Bcr/CmlA family.</text>
</comment>
<dbReference type="InterPro" id="IPR036259">
    <property type="entry name" value="MFS_trans_sf"/>
</dbReference>
<feature type="transmembrane region" description="Helical" evidence="8">
    <location>
        <begin position="145"/>
        <end position="169"/>
    </location>
</feature>
<feature type="transmembrane region" description="Helical" evidence="8">
    <location>
        <begin position="225"/>
        <end position="244"/>
    </location>
</feature>
<dbReference type="RefSeq" id="WP_191811147.1">
    <property type="nucleotide sequence ID" value="NZ_JACSQT010000001.1"/>
</dbReference>
<evidence type="ECO:0000256" key="5">
    <source>
        <dbReference type="ARBA" id="ARBA00022692"/>
    </source>
</evidence>
<keyword evidence="4 8" id="KW-1003">Cell membrane</keyword>
<feature type="transmembrane region" description="Helical" evidence="8">
    <location>
        <begin position="380"/>
        <end position="400"/>
    </location>
</feature>
<dbReference type="Pfam" id="PF07690">
    <property type="entry name" value="MFS_1"/>
    <property type="match status" value="1"/>
</dbReference>
<keyword evidence="5 8" id="KW-0812">Transmembrane</keyword>
<evidence type="ECO:0000313" key="10">
    <source>
        <dbReference type="EMBL" id="MBD7936217.1"/>
    </source>
</evidence>
<dbReference type="InterPro" id="IPR011701">
    <property type="entry name" value="MFS"/>
</dbReference>
<dbReference type="NCBIfam" id="TIGR00710">
    <property type="entry name" value="efflux_Bcr_CflA"/>
    <property type="match status" value="1"/>
</dbReference>
<dbReference type="EMBL" id="JACSQT010000001">
    <property type="protein sequence ID" value="MBD7936217.1"/>
    <property type="molecule type" value="Genomic_DNA"/>
</dbReference>
<feature type="transmembrane region" description="Helical" evidence="8">
    <location>
        <begin position="87"/>
        <end position="106"/>
    </location>
</feature>
<comment type="caution">
    <text evidence="10">The sequence shown here is derived from an EMBL/GenBank/DDBJ whole genome shotgun (WGS) entry which is preliminary data.</text>
</comment>
<feature type="transmembrane region" description="Helical" evidence="8">
    <location>
        <begin position="112"/>
        <end position="133"/>
    </location>
</feature>
<feature type="transmembrane region" description="Helical" evidence="8">
    <location>
        <begin position="56"/>
        <end position="75"/>
    </location>
</feature>
<evidence type="ECO:0000256" key="4">
    <source>
        <dbReference type="ARBA" id="ARBA00022475"/>
    </source>
</evidence>
<evidence type="ECO:0000313" key="11">
    <source>
        <dbReference type="Proteomes" id="UP000657931"/>
    </source>
</evidence>
<dbReference type="CDD" id="cd17320">
    <property type="entry name" value="MFS_MdfA_MDR_like"/>
    <property type="match status" value="1"/>
</dbReference>
<name>A0ABR8QLJ3_9BACI</name>
<feature type="transmembrane region" description="Helical" evidence="8">
    <location>
        <begin position="175"/>
        <end position="195"/>
    </location>
</feature>
<evidence type="ECO:0000256" key="3">
    <source>
        <dbReference type="ARBA" id="ARBA00022448"/>
    </source>
</evidence>
<keyword evidence="6 8" id="KW-1133">Transmembrane helix</keyword>